<dbReference type="GO" id="GO:0032993">
    <property type="term" value="C:protein-DNA complex"/>
    <property type="evidence" value="ECO:0007669"/>
    <property type="project" value="TreeGrafter"/>
</dbReference>
<dbReference type="InterPro" id="IPR001789">
    <property type="entry name" value="Sig_transdc_resp-reg_receiver"/>
</dbReference>
<dbReference type="SMART" id="SM00448">
    <property type="entry name" value="REC"/>
    <property type="match status" value="1"/>
</dbReference>
<dbReference type="InterPro" id="IPR011006">
    <property type="entry name" value="CheY-like_superfamily"/>
</dbReference>
<comment type="function">
    <text evidence="5">May play the central regulatory role in sporulation. It may be an element of the effector pathway responsible for the activation of sporulation genes in response to nutritional stress. Spo0A may act in concert with spo0H (a sigma factor) to control the expression of some genes that are critical to the sporulation process.</text>
</comment>
<dbReference type="PANTHER" id="PTHR48111:SF2">
    <property type="entry name" value="RESPONSE REGULATOR SAER"/>
    <property type="match status" value="1"/>
</dbReference>
<evidence type="ECO:0000313" key="10">
    <source>
        <dbReference type="EMBL" id="MBC5582201.1"/>
    </source>
</evidence>
<dbReference type="PROSITE" id="PS51755">
    <property type="entry name" value="OMPR_PHOB"/>
    <property type="match status" value="1"/>
</dbReference>
<evidence type="ECO:0000256" key="7">
    <source>
        <dbReference type="PROSITE-ProRule" id="PRU01091"/>
    </source>
</evidence>
<evidence type="ECO:0000259" key="9">
    <source>
        <dbReference type="PROSITE" id="PS51755"/>
    </source>
</evidence>
<dbReference type="Gene3D" id="1.10.10.10">
    <property type="entry name" value="Winged helix-like DNA-binding domain superfamily/Winged helix DNA-binding domain"/>
    <property type="match status" value="1"/>
</dbReference>
<dbReference type="EMBL" id="JACONZ010000004">
    <property type="protein sequence ID" value="MBC5582201.1"/>
    <property type="molecule type" value="Genomic_DNA"/>
</dbReference>
<dbReference type="PANTHER" id="PTHR48111">
    <property type="entry name" value="REGULATOR OF RPOS"/>
    <property type="match status" value="1"/>
</dbReference>
<gene>
    <name evidence="10" type="ORF">H8S23_11850</name>
</gene>
<dbReference type="GO" id="GO:0006355">
    <property type="term" value="P:regulation of DNA-templated transcription"/>
    <property type="evidence" value="ECO:0007669"/>
    <property type="project" value="InterPro"/>
</dbReference>
<dbReference type="GO" id="GO:0000976">
    <property type="term" value="F:transcription cis-regulatory region binding"/>
    <property type="evidence" value="ECO:0007669"/>
    <property type="project" value="TreeGrafter"/>
</dbReference>
<dbReference type="InterPro" id="IPR001867">
    <property type="entry name" value="OmpR/PhoB-type_DNA-bd"/>
</dbReference>
<feature type="domain" description="OmpR/PhoB-type" evidence="9">
    <location>
        <begin position="127"/>
        <end position="226"/>
    </location>
</feature>
<sequence length="226" mass="25190">MPYKLLVADDEAPLRALLQDAFSMLGYTVFCAASGREAVALAGQRPDLILLDVNMPDMDGFEVCRRIREHVACPILFLTARVEDADKIEGFSAGGDDYVLKPFSLDELEARVAAHLRRQQRAAAHPLAQVRFEDDLAVDYAAHAVTCGGRPVPLAKKEYEILELLSRHAGQIFDRERIYEALWGCEAEGSSAVVAEHIKRLRAKLAAAGAREHIETKWGMGYRWIR</sequence>
<evidence type="ECO:0000256" key="6">
    <source>
        <dbReference type="PROSITE-ProRule" id="PRU00169"/>
    </source>
</evidence>
<dbReference type="Gene3D" id="3.40.50.2300">
    <property type="match status" value="1"/>
</dbReference>
<dbReference type="GO" id="GO:0005829">
    <property type="term" value="C:cytosol"/>
    <property type="evidence" value="ECO:0007669"/>
    <property type="project" value="TreeGrafter"/>
</dbReference>
<evidence type="ECO:0000259" key="8">
    <source>
        <dbReference type="PROSITE" id="PS50110"/>
    </source>
</evidence>
<reference evidence="10" key="1">
    <citation type="submission" date="2020-08" db="EMBL/GenBank/DDBJ databases">
        <title>Genome public.</title>
        <authorList>
            <person name="Liu C."/>
            <person name="Sun Q."/>
        </authorList>
    </citation>
    <scope>NUCLEOTIDE SEQUENCE</scope>
    <source>
        <strain evidence="10">BX8</strain>
    </source>
</reference>
<proteinExistence type="predicted"/>
<name>A0A923KWR8_9FIRM</name>
<keyword evidence="3 7" id="KW-0238">DNA-binding</keyword>
<feature type="modified residue" description="4-aspartylphosphate" evidence="6">
    <location>
        <position position="52"/>
    </location>
</feature>
<feature type="DNA-binding region" description="OmpR/PhoB-type" evidence="7">
    <location>
        <begin position="127"/>
        <end position="226"/>
    </location>
</feature>
<dbReference type="SMART" id="SM00862">
    <property type="entry name" value="Trans_reg_C"/>
    <property type="match status" value="1"/>
</dbReference>
<evidence type="ECO:0000256" key="4">
    <source>
        <dbReference type="ARBA" id="ARBA00023163"/>
    </source>
</evidence>
<dbReference type="Pfam" id="PF00486">
    <property type="entry name" value="Trans_reg_C"/>
    <property type="match status" value="1"/>
</dbReference>
<accession>A0A923KWR8</accession>
<keyword evidence="11" id="KW-1185">Reference proteome</keyword>
<dbReference type="Proteomes" id="UP000659630">
    <property type="component" value="Unassembled WGS sequence"/>
</dbReference>
<evidence type="ECO:0000256" key="5">
    <source>
        <dbReference type="ARBA" id="ARBA00024867"/>
    </source>
</evidence>
<evidence type="ECO:0000256" key="3">
    <source>
        <dbReference type="ARBA" id="ARBA00023125"/>
    </source>
</evidence>
<comment type="caution">
    <text evidence="10">The sequence shown here is derived from an EMBL/GenBank/DDBJ whole genome shotgun (WGS) entry which is preliminary data.</text>
</comment>
<protein>
    <recommendedName>
        <fullName evidence="1">Stage 0 sporulation protein A homolog</fullName>
    </recommendedName>
</protein>
<dbReference type="RefSeq" id="WP_186888545.1">
    <property type="nucleotide sequence ID" value="NZ_JACONZ010000004.1"/>
</dbReference>
<keyword evidence="2" id="KW-0805">Transcription regulation</keyword>
<organism evidence="10 11">
    <name type="scientific">Anaerofilum hominis</name>
    <dbReference type="NCBI Taxonomy" id="2763016"/>
    <lineage>
        <taxon>Bacteria</taxon>
        <taxon>Bacillati</taxon>
        <taxon>Bacillota</taxon>
        <taxon>Clostridia</taxon>
        <taxon>Eubacteriales</taxon>
        <taxon>Oscillospiraceae</taxon>
        <taxon>Anaerofilum</taxon>
    </lineage>
</organism>
<dbReference type="AlphaFoldDB" id="A0A923KWR8"/>
<dbReference type="SUPFAM" id="SSF52172">
    <property type="entry name" value="CheY-like"/>
    <property type="match status" value="1"/>
</dbReference>
<dbReference type="PROSITE" id="PS50110">
    <property type="entry name" value="RESPONSE_REGULATORY"/>
    <property type="match status" value="1"/>
</dbReference>
<keyword evidence="4" id="KW-0804">Transcription</keyword>
<evidence type="ECO:0000313" key="11">
    <source>
        <dbReference type="Proteomes" id="UP000659630"/>
    </source>
</evidence>
<evidence type="ECO:0000256" key="2">
    <source>
        <dbReference type="ARBA" id="ARBA00023015"/>
    </source>
</evidence>
<dbReference type="CDD" id="cd17574">
    <property type="entry name" value="REC_OmpR"/>
    <property type="match status" value="1"/>
</dbReference>
<dbReference type="Gene3D" id="6.10.250.690">
    <property type="match status" value="1"/>
</dbReference>
<feature type="domain" description="Response regulatory" evidence="8">
    <location>
        <begin position="4"/>
        <end position="116"/>
    </location>
</feature>
<dbReference type="InterPro" id="IPR039420">
    <property type="entry name" value="WalR-like"/>
</dbReference>
<dbReference type="CDD" id="cd00383">
    <property type="entry name" value="trans_reg_C"/>
    <property type="match status" value="1"/>
</dbReference>
<evidence type="ECO:0000256" key="1">
    <source>
        <dbReference type="ARBA" id="ARBA00018672"/>
    </source>
</evidence>
<dbReference type="GO" id="GO:0000156">
    <property type="term" value="F:phosphorelay response regulator activity"/>
    <property type="evidence" value="ECO:0007669"/>
    <property type="project" value="TreeGrafter"/>
</dbReference>
<dbReference type="InterPro" id="IPR036388">
    <property type="entry name" value="WH-like_DNA-bd_sf"/>
</dbReference>
<keyword evidence="6" id="KW-0597">Phosphoprotein</keyword>
<dbReference type="Pfam" id="PF00072">
    <property type="entry name" value="Response_reg"/>
    <property type="match status" value="1"/>
</dbReference>